<organism evidence="2 3">
    <name type="scientific">Pseudaminobacter soli</name>
    <name type="common">ex Li et al. 2025</name>
    <dbReference type="NCBI Taxonomy" id="1295366"/>
    <lineage>
        <taxon>Bacteria</taxon>
        <taxon>Pseudomonadati</taxon>
        <taxon>Pseudomonadota</taxon>
        <taxon>Alphaproteobacteria</taxon>
        <taxon>Hyphomicrobiales</taxon>
        <taxon>Phyllobacteriaceae</taxon>
        <taxon>Pseudaminobacter</taxon>
    </lineage>
</organism>
<protein>
    <submittedName>
        <fullName evidence="2">AraC family transcriptional regulator</fullName>
    </submittedName>
</protein>
<dbReference type="AlphaFoldDB" id="A0A2P7SK46"/>
<dbReference type="Pfam" id="PF12833">
    <property type="entry name" value="HTH_18"/>
    <property type="match status" value="1"/>
</dbReference>
<evidence type="ECO:0000313" key="3">
    <source>
        <dbReference type="Proteomes" id="UP000240653"/>
    </source>
</evidence>
<comment type="caution">
    <text evidence="2">The sequence shown here is derived from an EMBL/GenBank/DDBJ whole genome shotgun (WGS) entry which is preliminary data.</text>
</comment>
<dbReference type="Proteomes" id="UP000240653">
    <property type="component" value="Unassembled WGS sequence"/>
</dbReference>
<dbReference type="EMBL" id="PXYL01000002">
    <property type="protein sequence ID" value="PSJ62854.1"/>
    <property type="molecule type" value="Genomic_DNA"/>
</dbReference>
<dbReference type="RefSeq" id="WP_106722756.1">
    <property type="nucleotide sequence ID" value="NZ_PXYL01000002.1"/>
</dbReference>
<accession>A0A2P7SK46</accession>
<reference evidence="2 3" key="1">
    <citation type="submission" date="2018-03" db="EMBL/GenBank/DDBJ databases">
        <title>The draft genome of Mesorhizobium soli JCM 19897.</title>
        <authorList>
            <person name="Li L."/>
            <person name="Liu L."/>
            <person name="Liang L."/>
            <person name="Wang T."/>
            <person name="Zhang X."/>
        </authorList>
    </citation>
    <scope>NUCLEOTIDE SEQUENCE [LARGE SCALE GENOMIC DNA]</scope>
    <source>
        <strain evidence="2 3">JCM 19897</strain>
    </source>
</reference>
<dbReference type="GO" id="GO:0003700">
    <property type="term" value="F:DNA-binding transcription factor activity"/>
    <property type="evidence" value="ECO:0007669"/>
    <property type="project" value="InterPro"/>
</dbReference>
<dbReference type="Pfam" id="PF14525">
    <property type="entry name" value="AraC_binding_2"/>
    <property type="match status" value="1"/>
</dbReference>
<proteinExistence type="predicted"/>
<gene>
    <name evidence="2" type="ORF">C7I85_04525</name>
</gene>
<dbReference type="PROSITE" id="PS01124">
    <property type="entry name" value="HTH_ARAC_FAMILY_2"/>
    <property type="match status" value="1"/>
</dbReference>
<dbReference type="PANTHER" id="PTHR47893">
    <property type="entry name" value="REGULATORY PROTEIN PCHR"/>
    <property type="match status" value="1"/>
</dbReference>
<dbReference type="InterPro" id="IPR053142">
    <property type="entry name" value="PchR_regulatory_protein"/>
</dbReference>
<dbReference type="InterPro" id="IPR035418">
    <property type="entry name" value="AraC-bd_2"/>
</dbReference>
<dbReference type="InterPro" id="IPR018060">
    <property type="entry name" value="HTH_AraC"/>
</dbReference>
<evidence type="ECO:0000259" key="1">
    <source>
        <dbReference type="PROSITE" id="PS01124"/>
    </source>
</evidence>
<feature type="domain" description="HTH araC/xylS-type" evidence="1">
    <location>
        <begin position="226"/>
        <end position="326"/>
    </location>
</feature>
<dbReference type="OrthoDB" id="7285481at2"/>
<dbReference type="SMART" id="SM00342">
    <property type="entry name" value="HTH_ARAC"/>
    <property type="match status" value="1"/>
</dbReference>
<name>A0A2P7SK46_9HYPH</name>
<dbReference type="GO" id="GO:0043565">
    <property type="term" value="F:sequence-specific DNA binding"/>
    <property type="evidence" value="ECO:0007669"/>
    <property type="project" value="InterPro"/>
</dbReference>
<dbReference type="PANTHER" id="PTHR47893:SF1">
    <property type="entry name" value="REGULATORY PROTEIN PCHR"/>
    <property type="match status" value="1"/>
</dbReference>
<sequence>MDPVTAEQSIIRRTLVDTRSPEEARQEIGRIFCPHFLAPSARHANGFHAVHRSSRQRDYSLNVVSYGTEVDIDPGELSNFFLLQIPVAGSAMVRCGKDTACVEAGRSASFLSPTLPTRMRWSGDCEKLIVLIAREAMQKQCEQIVGRPVDRVEFATGVDTTSDAGRQLLGHVRLMREATEIESGIFGDYLARLGESLTTLLLMSLSHSQRRVLEVAATPAGSAVVARAEAWILANIERSFSVADIAEAAGTSLRSLQEGVRRQRGTTLTQMIETVRLEHFRAALQDPGTSRSVTEIAYMAGLGHLGRAAAAYRRRYGETPSETLRRTRQR</sequence>
<evidence type="ECO:0000313" key="2">
    <source>
        <dbReference type="EMBL" id="PSJ62854.1"/>
    </source>
</evidence>
<keyword evidence="3" id="KW-1185">Reference proteome</keyword>
<dbReference type="Gene3D" id="1.10.10.60">
    <property type="entry name" value="Homeodomain-like"/>
    <property type="match status" value="1"/>
</dbReference>